<evidence type="ECO:0000256" key="1">
    <source>
        <dbReference type="SAM" id="MobiDB-lite"/>
    </source>
</evidence>
<proteinExistence type="predicted"/>
<accession>A0ABP9C0W9</accession>
<evidence type="ECO:0000313" key="3">
    <source>
        <dbReference type="Proteomes" id="UP001501265"/>
    </source>
</evidence>
<dbReference type="RefSeq" id="WP_345620722.1">
    <property type="nucleotide sequence ID" value="NZ_BAABIG010000033.1"/>
</dbReference>
<dbReference type="EMBL" id="BAABIG010000033">
    <property type="protein sequence ID" value="GAA4803338.1"/>
    <property type="molecule type" value="Genomic_DNA"/>
</dbReference>
<organism evidence="2 3">
    <name type="scientific">Streptomyces ziwulingensis</name>
    <dbReference type="NCBI Taxonomy" id="1045501"/>
    <lineage>
        <taxon>Bacteria</taxon>
        <taxon>Bacillati</taxon>
        <taxon>Actinomycetota</taxon>
        <taxon>Actinomycetes</taxon>
        <taxon>Kitasatosporales</taxon>
        <taxon>Streptomycetaceae</taxon>
        <taxon>Streptomyces</taxon>
    </lineage>
</organism>
<gene>
    <name evidence="2" type="ORF">GCM10023220_35710</name>
</gene>
<evidence type="ECO:0000313" key="2">
    <source>
        <dbReference type="EMBL" id="GAA4803338.1"/>
    </source>
</evidence>
<comment type="caution">
    <text evidence="2">The sequence shown here is derived from an EMBL/GenBank/DDBJ whole genome shotgun (WGS) entry which is preliminary data.</text>
</comment>
<keyword evidence="3" id="KW-1185">Reference proteome</keyword>
<feature type="region of interest" description="Disordered" evidence="1">
    <location>
        <begin position="68"/>
        <end position="95"/>
    </location>
</feature>
<dbReference type="Proteomes" id="UP001501265">
    <property type="component" value="Unassembled WGS sequence"/>
</dbReference>
<reference evidence="3" key="1">
    <citation type="journal article" date="2019" name="Int. J. Syst. Evol. Microbiol.">
        <title>The Global Catalogue of Microorganisms (GCM) 10K type strain sequencing project: providing services to taxonomists for standard genome sequencing and annotation.</title>
        <authorList>
            <consortium name="The Broad Institute Genomics Platform"/>
            <consortium name="The Broad Institute Genome Sequencing Center for Infectious Disease"/>
            <person name="Wu L."/>
            <person name="Ma J."/>
        </authorList>
    </citation>
    <scope>NUCLEOTIDE SEQUENCE [LARGE SCALE GENOMIC DNA]</scope>
    <source>
        <strain evidence="3">JCM 18081</strain>
    </source>
</reference>
<protein>
    <submittedName>
        <fullName evidence="2">Uncharacterized protein</fullName>
    </submittedName>
</protein>
<sequence length="95" mass="9492">MAMAGYLADATAQRHARRVLAAGVIAFVRAVVKAGGTAGRNSDDPGLSTAPATSAIAASVRGRRAAAVLSGPAGIGGGRPEPPPRPPPHRPNQHI</sequence>
<name>A0ABP9C0W9_9ACTN</name>